<dbReference type="InterPro" id="IPR033396">
    <property type="entry name" value="DUF5107"/>
</dbReference>
<name>A0A0B5EPY0_STRA4</name>
<dbReference type="SUPFAM" id="SSF48452">
    <property type="entry name" value="TPR-like"/>
    <property type="match status" value="1"/>
</dbReference>
<dbReference type="InterPro" id="IPR019734">
    <property type="entry name" value="TPR_rpt"/>
</dbReference>
<accession>A0A0B5EPY0</accession>
<dbReference type="Proteomes" id="UP000031523">
    <property type="component" value="Chromosome"/>
</dbReference>
<proteinExistence type="predicted"/>
<evidence type="ECO:0000256" key="1">
    <source>
        <dbReference type="PROSITE-ProRule" id="PRU00339"/>
    </source>
</evidence>
<sequence>MPSTATTIRREQLTLPAAEMGPDNPLPPLCPLDEVHEVDSRTLQGLPRAMARQIGYEPLHSILPARLRDGYGRERSERALDALVLENDHLRVTVLPGLGGRIHSLFHKATGRELLYRNPVLQPASFALNGAWFSGGIEWNIGATGHTTLSCAPLHAATVPGPDGTPMLRLWEWERLRDLPFQVDLWLPADSAFLYAGVRIRNPHERPVPTYWWTNIAVPEEQRVLAPAEEAWHYGYERTLRRVPVPVSDGVDRTYPQRSTHAADYFYEVPADRRPWIVSLDERGQGLVQTSTGVLRGRKAFVWGSGPGGRRWKEWLTEPGTGGYAEIQAGLARTQLEHVRLEAESEIGWLEAYGPLTTDPGRVHGGDWAAARAEAEDRLAQALPSGTVDAAYADWLPYADHEPVETLATGSGWGALEVLRAGHKLPGTPFEESTLGPDQEPWRALLDTGSFPAPRRVAPPGPSLVATHWRDMLETAPAEPLTEYHLGVAQWHAGDLAQAVRSWERALPLAPSLWPLLRCLAVADRLGGNRERAAQRYAESFEDLVGERRDAGETWRAVTAALGREAIEAQLAIGDTGAARRVWAGLHPSTRARGRFRYLEATLLLAEGRREEARAVLAEDFEVADLREGEESLGTLWEKLGEGRPLPGHYDFRMRPTGN</sequence>
<reference evidence="3 4" key="1">
    <citation type="submission" date="2015-01" db="EMBL/GenBank/DDBJ databases">
        <title>Enhanced salinomycin production by adjusting the supply of polyketide extender units in Streptomyce albus DSM 41398.</title>
        <authorList>
            <person name="Lu C."/>
        </authorList>
    </citation>
    <scope>NUCLEOTIDE SEQUENCE [LARGE SCALE GENOMIC DNA]</scope>
    <source>
        <strain evidence="4">ATCC 21838 / DSM 41398 / FERM P-419 / JCM 4703 / NBRC 107858</strain>
    </source>
</reference>
<gene>
    <name evidence="3" type="ORF">SLNWT_0445</name>
</gene>
<feature type="repeat" description="TPR" evidence="1">
    <location>
        <begin position="480"/>
        <end position="513"/>
    </location>
</feature>
<dbReference type="KEGG" id="sals:SLNWT_0445"/>
<organism evidence="3 4">
    <name type="scientific">Streptomyces albus (strain ATCC 21838 / DSM 41398 / FERM P-419 / JCM 4703 / NBRC 107858)</name>
    <dbReference type="NCBI Taxonomy" id="1081613"/>
    <lineage>
        <taxon>Bacteria</taxon>
        <taxon>Bacillati</taxon>
        <taxon>Actinomycetota</taxon>
        <taxon>Actinomycetes</taxon>
        <taxon>Kitasatosporales</taxon>
        <taxon>Streptomycetaceae</taxon>
        <taxon>Streptomyces</taxon>
    </lineage>
</organism>
<protein>
    <recommendedName>
        <fullName evidence="2">DUF5107 domain-containing protein</fullName>
    </recommendedName>
</protein>
<dbReference type="EMBL" id="CP010519">
    <property type="protein sequence ID" value="AJE80821.1"/>
    <property type="molecule type" value="Genomic_DNA"/>
</dbReference>
<dbReference type="AlphaFoldDB" id="A0A0B5EPY0"/>
<evidence type="ECO:0000313" key="3">
    <source>
        <dbReference type="EMBL" id="AJE80821.1"/>
    </source>
</evidence>
<dbReference type="PROSITE" id="PS50005">
    <property type="entry name" value="TPR"/>
    <property type="match status" value="1"/>
</dbReference>
<keyword evidence="1" id="KW-0802">TPR repeat</keyword>
<evidence type="ECO:0000259" key="2">
    <source>
        <dbReference type="Pfam" id="PF17128"/>
    </source>
</evidence>
<feature type="domain" description="DUF5107" evidence="2">
    <location>
        <begin position="68"/>
        <end position="338"/>
    </location>
</feature>
<evidence type="ECO:0000313" key="4">
    <source>
        <dbReference type="Proteomes" id="UP000031523"/>
    </source>
</evidence>
<dbReference type="InterPro" id="IPR011990">
    <property type="entry name" value="TPR-like_helical_dom_sf"/>
</dbReference>
<keyword evidence="4" id="KW-1185">Reference proteome</keyword>
<dbReference type="Pfam" id="PF17128">
    <property type="entry name" value="DUF5107"/>
    <property type="match status" value="1"/>
</dbReference>
<dbReference type="Gene3D" id="1.25.40.10">
    <property type="entry name" value="Tetratricopeptide repeat domain"/>
    <property type="match status" value="1"/>
</dbReference>